<dbReference type="InterPro" id="IPR013762">
    <property type="entry name" value="Integrase-like_cat_sf"/>
</dbReference>
<dbReference type="Pfam" id="PF13102">
    <property type="entry name" value="Phage_int_SAM_5"/>
    <property type="match status" value="1"/>
</dbReference>
<dbReference type="GO" id="GO:0003677">
    <property type="term" value="F:DNA binding"/>
    <property type="evidence" value="ECO:0007669"/>
    <property type="project" value="UniProtKB-KW"/>
</dbReference>
<keyword evidence="6" id="KW-1185">Reference proteome</keyword>
<evidence type="ECO:0000259" key="4">
    <source>
        <dbReference type="PROSITE" id="PS51898"/>
    </source>
</evidence>
<dbReference type="RefSeq" id="WP_168874502.1">
    <property type="nucleotide sequence ID" value="NZ_JABAIA010000004.1"/>
</dbReference>
<accession>A0A847S514</accession>
<keyword evidence="3" id="KW-0233">DNA recombination</keyword>
<gene>
    <name evidence="5" type="ORF">HGH92_29795</name>
</gene>
<organism evidence="5 6">
    <name type="scientific">Chitinophaga varians</name>
    <dbReference type="NCBI Taxonomy" id="2202339"/>
    <lineage>
        <taxon>Bacteria</taxon>
        <taxon>Pseudomonadati</taxon>
        <taxon>Bacteroidota</taxon>
        <taxon>Chitinophagia</taxon>
        <taxon>Chitinophagales</taxon>
        <taxon>Chitinophagaceae</taxon>
        <taxon>Chitinophaga</taxon>
    </lineage>
</organism>
<dbReference type="PANTHER" id="PTHR30349">
    <property type="entry name" value="PHAGE INTEGRASE-RELATED"/>
    <property type="match status" value="1"/>
</dbReference>
<dbReference type="PROSITE" id="PS51898">
    <property type="entry name" value="TYR_RECOMBINASE"/>
    <property type="match status" value="1"/>
</dbReference>
<dbReference type="GO" id="GO:0015074">
    <property type="term" value="P:DNA integration"/>
    <property type="evidence" value="ECO:0007669"/>
    <property type="project" value="InterPro"/>
</dbReference>
<dbReference type="Gene3D" id="1.10.150.130">
    <property type="match status" value="1"/>
</dbReference>
<keyword evidence="2" id="KW-0238">DNA-binding</keyword>
<dbReference type="AlphaFoldDB" id="A0A847S514"/>
<evidence type="ECO:0000313" key="6">
    <source>
        <dbReference type="Proteomes" id="UP000570474"/>
    </source>
</evidence>
<dbReference type="InterPro" id="IPR025269">
    <property type="entry name" value="SAM-like_dom"/>
</dbReference>
<dbReference type="GO" id="GO:0006310">
    <property type="term" value="P:DNA recombination"/>
    <property type="evidence" value="ECO:0007669"/>
    <property type="project" value="UniProtKB-KW"/>
</dbReference>
<dbReference type="Proteomes" id="UP000570474">
    <property type="component" value="Unassembled WGS sequence"/>
</dbReference>
<dbReference type="Pfam" id="PF17293">
    <property type="entry name" value="Arm-DNA-bind_5"/>
    <property type="match status" value="1"/>
</dbReference>
<dbReference type="EMBL" id="JABAIA010000004">
    <property type="protein sequence ID" value="NLR68535.1"/>
    <property type="molecule type" value="Genomic_DNA"/>
</dbReference>
<evidence type="ECO:0000256" key="1">
    <source>
        <dbReference type="ARBA" id="ARBA00008857"/>
    </source>
</evidence>
<sequence length="445" mass="52567">MEVKSLIYTLRKIKKSGKSFKEGEYEVRIRLSQYKEKEFISLGYSSSVENWDEVHMLPKPSHPHYKELSKKINRIMDDIDFELKKAQRSGRFISCIEVKRAVLHTAGDLPLQHDQLKILEFFDKVINELEEAGNPGYADVFESTRSTVSKLINNKFIPADEREREKDKPFLAFTKDDHQKYERLVSAGASESTISLYLRTYYRIWNLAIKEGYCTREEHHPSKFIKFRAYKRIRTKKRSINQDFLQDIIDAKFDPGSRIFRSHLILQFMYYGRGINFGDVCKLRREDVANGTLCYTRSKNHREYDYTLHPRAIEIVEYFKNYPQQSDAGYLFPVLFSRHDTARKVDSRIHHQLRKFNEDLKKMAEMVGWERKFTSYSLRHGFATHLRNNDVDISIIKEALGHETEEQTVVYLEELDDKPVADAINKALTVNKRKPEKQQKKGRRI</sequence>
<dbReference type="InterPro" id="IPR010998">
    <property type="entry name" value="Integrase_recombinase_N"/>
</dbReference>
<dbReference type="InterPro" id="IPR050090">
    <property type="entry name" value="Tyrosine_recombinase_XerCD"/>
</dbReference>
<dbReference type="InterPro" id="IPR035386">
    <property type="entry name" value="Arm-DNA-bind_5"/>
</dbReference>
<evidence type="ECO:0000256" key="2">
    <source>
        <dbReference type="ARBA" id="ARBA00023125"/>
    </source>
</evidence>
<dbReference type="PANTHER" id="PTHR30349:SF64">
    <property type="entry name" value="PROPHAGE INTEGRASE INTD-RELATED"/>
    <property type="match status" value="1"/>
</dbReference>
<feature type="domain" description="Tyr recombinase" evidence="4">
    <location>
        <begin position="235"/>
        <end position="425"/>
    </location>
</feature>
<evidence type="ECO:0000256" key="3">
    <source>
        <dbReference type="ARBA" id="ARBA00023172"/>
    </source>
</evidence>
<dbReference type="InterPro" id="IPR002104">
    <property type="entry name" value="Integrase_catalytic"/>
</dbReference>
<comment type="similarity">
    <text evidence="1">Belongs to the 'phage' integrase family.</text>
</comment>
<protein>
    <submittedName>
        <fullName evidence="5">Tyrosine-type recombinase/integrase</fullName>
    </submittedName>
</protein>
<proteinExistence type="inferred from homology"/>
<evidence type="ECO:0000313" key="5">
    <source>
        <dbReference type="EMBL" id="NLR68535.1"/>
    </source>
</evidence>
<reference evidence="5 6" key="1">
    <citation type="submission" date="2020-04" db="EMBL/GenBank/DDBJ databases">
        <authorList>
            <person name="Yin C."/>
        </authorList>
    </citation>
    <scope>NUCLEOTIDE SEQUENCE [LARGE SCALE GENOMIC DNA]</scope>
    <source>
        <strain evidence="5 6">Ae27</strain>
    </source>
</reference>
<name>A0A847S514_9BACT</name>
<dbReference type="SUPFAM" id="SSF56349">
    <property type="entry name" value="DNA breaking-rejoining enzymes"/>
    <property type="match status" value="1"/>
</dbReference>
<comment type="caution">
    <text evidence="5">The sequence shown here is derived from an EMBL/GenBank/DDBJ whole genome shotgun (WGS) entry which is preliminary data.</text>
</comment>
<dbReference type="Pfam" id="PF00589">
    <property type="entry name" value="Phage_integrase"/>
    <property type="match status" value="1"/>
</dbReference>
<dbReference type="InterPro" id="IPR011010">
    <property type="entry name" value="DNA_brk_join_enz"/>
</dbReference>
<dbReference type="Gene3D" id="1.10.443.10">
    <property type="entry name" value="Intergrase catalytic core"/>
    <property type="match status" value="1"/>
</dbReference>